<dbReference type="GO" id="GO:0046556">
    <property type="term" value="F:alpha-L-arabinofuranosidase activity"/>
    <property type="evidence" value="ECO:0007669"/>
    <property type="project" value="TreeGrafter"/>
</dbReference>
<dbReference type="EMBL" id="FWXV01000022">
    <property type="protein sequence ID" value="SMD27278.1"/>
    <property type="molecule type" value="Genomic_DNA"/>
</dbReference>
<dbReference type="Pfam" id="PF14310">
    <property type="entry name" value="Fn3-like"/>
    <property type="match status" value="1"/>
</dbReference>
<dbReference type="Gene3D" id="2.60.40.10">
    <property type="entry name" value="Immunoglobulins"/>
    <property type="match status" value="1"/>
</dbReference>
<dbReference type="Pfam" id="PF00933">
    <property type="entry name" value="Glyco_hydro_3"/>
    <property type="match status" value="1"/>
</dbReference>
<organism evidence="5 6">
    <name type="scientific">Kibdelosporangium aridum</name>
    <dbReference type="NCBI Taxonomy" id="2030"/>
    <lineage>
        <taxon>Bacteria</taxon>
        <taxon>Bacillati</taxon>
        <taxon>Actinomycetota</taxon>
        <taxon>Actinomycetes</taxon>
        <taxon>Pseudonocardiales</taxon>
        <taxon>Pseudonocardiaceae</taxon>
        <taxon>Kibdelosporangium</taxon>
    </lineage>
</organism>
<dbReference type="Gene3D" id="3.20.20.300">
    <property type="entry name" value="Glycoside hydrolase, family 3, N-terminal domain"/>
    <property type="match status" value="1"/>
</dbReference>
<evidence type="ECO:0000256" key="2">
    <source>
        <dbReference type="ARBA" id="ARBA00022729"/>
    </source>
</evidence>
<dbReference type="Proteomes" id="UP000192674">
    <property type="component" value="Unassembled WGS sequence"/>
</dbReference>
<keyword evidence="3" id="KW-0378">Hydrolase</keyword>
<dbReference type="Gene3D" id="3.40.50.1700">
    <property type="entry name" value="Glycoside hydrolase family 3 C-terminal domain"/>
    <property type="match status" value="1"/>
</dbReference>
<evidence type="ECO:0000256" key="1">
    <source>
        <dbReference type="ARBA" id="ARBA00005336"/>
    </source>
</evidence>
<keyword evidence="2" id="KW-0732">Signal</keyword>
<evidence type="ECO:0000313" key="5">
    <source>
        <dbReference type="EMBL" id="SMD27278.1"/>
    </source>
</evidence>
<dbReference type="InterPro" id="IPR036881">
    <property type="entry name" value="Glyco_hydro_3_C_sf"/>
</dbReference>
<evidence type="ECO:0000256" key="3">
    <source>
        <dbReference type="ARBA" id="ARBA00022801"/>
    </source>
</evidence>
<dbReference type="InterPro" id="IPR002772">
    <property type="entry name" value="Glyco_hydro_3_C"/>
</dbReference>
<sequence>MTSRDIHALVRRLDIDQKIAQLQGLSVYELGFVTQAGSGGGWDFTRLPELRPHGVGHLSMVWLLDADLSVFQRLLGELQEQSREISPFGIGALVHGEGVNGFLHESGTQFPTAWAQAATFAPELTKACAAITSAEMRQANVHLCFSPVLDVARDPRWGRVHETYGEDPELISQMGVAFVQGINGVHGDTGVTAVAKHFTGYGASEGGLNQAAAQLGRRAVRDVYAEPFRRAIAEAGLDSVMNSYNEIDGIPAAADPWLLSDLLRGELGLPGAVVSDYDSISMLLKTYHTATSPAEAAAQALHAGLDVELPNNEIFSSLGEALKEGLIQEADLDRAVTRVLRVKQRLGLIPELAPPTKPAAPSGKEPNQHLGQDVAEQAIVLLQNDGGLPLDVTGRDVVVVGPAADEIRIHFGAYTAVANREVPLGIAEIMSGRVPEQVFTDLFQVRFPGIEPAFEAHARQLYPEARTVLDALRARHPHVRYESLGSLDDSKPVDVDAVRDAVGEADVVIAVVGERTGWVGNNTAGEGQSSAQLRLPGNQDALLAALARTGRAVVTVVVSGRPLLLADAAAVSSAMLLAPLLGQYAGDAIARVLTGKVNPSGKLPSTFPRTTGQLPLYHGHHYGSGYEHPTGMRHGYGDLADNGPLFAFGHGLSYTTFSLELEHVGFDAERTAIQATCTVANTGTRAGATVVQLYGRDEAATVVRPVRQLLAFQRVKLAPGERRGLTFDVPAARLAYTQPDGTRGVEPGEVTVLAAFASDDVRGTGSVLLPAVSA</sequence>
<dbReference type="SMART" id="SM01217">
    <property type="entry name" value="Fn3_like"/>
    <property type="match status" value="1"/>
</dbReference>
<dbReference type="GO" id="GO:0045493">
    <property type="term" value="P:xylan catabolic process"/>
    <property type="evidence" value="ECO:0007669"/>
    <property type="project" value="InterPro"/>
</dbReference>
<dbReference type="RefSeq" id="WP_084434841.1">
    <property type="nucleotide sequence ID" value="NZ_FWXV01000022.1"/>
</dbReference>
<name>A0A1W2G069_KIBAR</name>
<evidence type="ECO:0000313" key="6">
    <source>
        <dbReference type="Proteomes" id="UP000192674"/>
    </source>
</evidence>
<dbReference type="InterPro" id="IPR026891">
    <property type="entry name" value="Fn3-like"/>
</dbReference>
<reference evidence="5 6" key="1">
    <citation type="submission" date="2017-04" db="EMBL/GenBank/DDBJ databases">
        <authorList>
            <person name="Afonso C.L."/>
            <person name="Miller P.J."/>
            <person name="Scott M.A."/>
            <person name="Spackman E."/>
            <person name="Goraichik I."/>
            <person name="Dimitrov K.M."/>
            <person name="Suarez D.L."/>
            <person name="Swayne D.E."/>
        </authorList>
    </citation>
    <scope>NUCLEOTIDE SEQUENCE [LARGE SCALE GENOMIC DNA]</scope>
    <source>
        <strain evidence="5 6">DSM 43828</strain>
    </source>
</reference>
<dbReference type="PRINTS" id="PR00133">
    <property type="entry name" value="GLHYDRLASE3"/>
</dbReference>
<dbReference type="InterPro" id="IPR013783">
    <property type="entry name" value="Ig-like_fold"/>
</dbReference>
<feature type="domain" description="Fibronectin type III-like" evidence="4">
    <location>
        <begin position="689"/>
        <end position="758"/>
    </location>
</feature>
<comment type="similarity">
    <text evidence="1">Belongs to the glycosyl hydrolase 3 family.</text>
</comment>
<dbReference type="PANTHER" id="PTHR42721:SF3">
    <property type="entry name" value="BETA-D-XYLOSIDASE 5-RELATED"/>
    <property type="match status" value="1"/>
</dbReference>
<evidence type="ECO:0000259" key="4">
    <source>
        <dbReference type="SMART" id="SM01217"/>
    </source>
</evidence>
<accession>A0A1W2G069</accession>
<dbReference type="SUPFAM" id="SSF51445">
    <property type="entry name" value="(Trans)glycosidases"/>
    <property type="match status" value="1"/>
</dbReference>
<dbReference type="GO" id="GO:0031222">
    <property type="term" value="P:arabinan catabolic process"/>
    <property type="evidence" value="ECO:0007669"/>
    <property type="project" value="TreeGrafter"/>
</dbReference>
<dbReference type="OrthoDB" id="3187421at2"/>
<dbReference type="InterPro" id="IPR036962">
    <property type="entry name" value="Glyco_hydro_3_N_sf"/>
</dbReference>
<dbReference type="InterPro" id="IPR001764">
    <property type="entry name" value="Glyco_hydro_3_N"/>
</dbReference>
<dbReference type="GO" id="GO:0009044">
    <property type="term" value="F:xylan 1,4-beta-xylosidase activity"/>
    <property type="evidence" value="ECO:0007669"/>
    <property type="project" value="InterPro"/>
</dbReference>
<keyword evidence="6" id="KW-1185">Reference proteome</keyword>
<dbReference type="InterPro" id="IPR017853">
    <property type="entry name" value="GH"/>
</dbReference>
<gene>
    <name evidence="5" type="ORF">SAMN05661093_10881</name>
</gene>
<proteinExistence type="inferred from homology"/>
<protein>
    <submittedName>
        <fullName evidence="5">Beta-glucosidase</fullName>
    </submittedName>
</protein>
<dbReference type="SUPFAM" id="SSF52279">
    <property type="entry name" value="Beta-D-glucan exohydrolase, C-terminal domain"/>
    <property type="match status" value="1"/>
</dbReference>
<dbReference type="PANTHER" id="PTHR42721">
    <property type="entry name" value="SUGAR HYDROLASE-RELATED"/>
    <property type="match status" value="1"/>
</dbReference>
<dbReference type="InterPro" id="IPR044993">
    <property type="entry name" value="BXL"/>
</dbReference>
<dbReference type="AlphaFoldDB" id="A0A1W2G069"/>
<dbReference type="Pfam" id="PF01915">
    <property type="entry name" value="Glyco_hydro_3_C"/>
    <property type="match status" value="1"/>
</dbReference>